<protein>
    <recommendedName>
        <fullName evidence="4">SAM domain-containing protein</fullName>
    </recommendedName>
</protein>
<evidence type="ECO:0000313" key="3">
    <source>
        <dbReference type="Proteomes" id="UP001215280"/>
    </source>
</evidence>
<evidence type="ECO:0008006" key="4">
    <source>
        <dbReference type="Google" id="ProtNLM"/>
    </source>
</evidence>
<sequence length="280" mass="29675">MFRRKNPRPNPLMQSADEAGRPANPGQGQTLRQPSAVQETVSPNTITGASNSTNDRPWFSGGQGGNGGPGNEKGGRGGPGHGNQMTVDQLNRVLPSANVRGGIGGEGGRGGIQGGSGGPGYGTTLVNPLWTFGKTDGVPPCLMAQFCRDYYLSDQIRTCLEEYGLGTTGALFEVDESELKAAGLKGGHIAEIRRALKQFVATYNLTKNIDLFQITIKRPGLNMPGGIRSADTATRQLPATSLTSAAAASEVLSAVHSMTFYMALHRHKWIIVTALKQRQQ</sequence>
<dbReference type="AlphaFoldDB" id="A0AAD7IIY6"/>
<accession>A0AAD7IIY6</accession>
<organism evidence="2 3">
    <name type="scientific">Mycena maculata</name>
    <dbReference type="NCBI Taxonomy" id="230809"/>
    <lineage>
        <taxon>Eukaryota</taxon>
        <taxon>Fungi</taxon>
        <taxon>Dikarya</taxon>
        <taxon>Basidiomycota</taxon>
        <taxon>Agaricomycotina</taxon>
        <taxon>Agaricomycetes</taxon>
        <taxon>Agaricomycetidae</taxon>
        <taxon>Agaricales</taxon>
        <taxon>Marasmiineae</taxon>
        <taxon>Mycenaceae</taxon>
        <taxon>Mycena</taxon>
    </lineage>
</organism>
<name>A0AAD7IIY6_9AGAR</name>
<evidence type="ECO:0000256" key="1">
    <source>
        <dbReference type="SAM" id="MobiDB-lite"/>
    </source>
</evidence>
<dbReference type="Proteomes" id="UP001215280">
    <property type="component" value="Unassembled WGS sequence"/>
</dbReference>
<proteinExistence type="predicted"/>
<dbReference type="EMBL" id="JARJLG010000108">
    <property type="protein sequence ID" value="KAJ7744242.1"/>
    <property type="molecule type" value="Genomic_DNA"/>
</dbReference>
<comment type="caution">
    <text evidence="2">The sequence shown here is derived from an EMBL/GenBank/DDBJ whole genome shotgun (WGS) entry which is preliminary data.</text>
</comment>
<reference evidence="2" key="1">
    <citation type="submission" date="2023-03" db="EMBL/GenBank/DDBJ databases">
        <title>Massive genome expansion in bonnet fungi (Mycena s.s.) driven by repeated elements and novel gene families across ecological guilds.</title>
        <authorList>
            <consortium name="Lawrence Berkeley National Laboratory"/>
            <person name="Harder C.B."/>
            <person name="Miyauchi S."/>
            <person name="Viragh M."/>
            <person name="Kuo A."/>
            <person name="Thoen E."/>
            <person name="Andreopoulos B."/>
            <person name="Lu D."/>
            <person name="Skrede I."/>
            <person name="Drula E."/>
            <person name="Henrissat B."/>
            <person name="Morin E."/>
            <person name="Kohler A."/>
            <person name="Barry K."/>
            <person name="LaButti K."/>
            <person name="Morin E."/>
            <person name="Salamov A."/>
            <person name="Lipzen A."/>
            <person name="Mereny Z."/>
            <person name="Hegedus B."/>
            <person name="Baldrian P."/>
            <person name="Stursova M."/>
            <person name="Weitz H."/>
            <person name="Taylor A."/>
            <person name="Grigoriev I.V."/>
            <person name="Nagy L.G."/>
            <person name="Martin F."/>
            <person name="Kauserud H."/>
        </authorList>
    </citation>
    <scope>NUCLEOTIDE SEQUENCE</scope>
    <source>
        <strain evidence="2">CBHHK188m</strain>
    </source>
</reference>
<feature type="compositionally biased region" description="Gly residues" evidence="1">
    <location>
        <begin position="61"/>
        <end position="81"/>
    </location>
</feature>
<feature type="region of interest" description="Disordered" evidence="1">
    <location>
        <begin position="1"/>
        <end position="86"/>
    </location>
</feature>
<evidence type="ECO:0000313" key="2">
    <source>
        <dbReference type="EMBL" id="KAJ7744242.1"/>
    </source>
</evidence>
<feature type="compositionally biased region" description="Polar residues" evidence="1">
    <location>
        <begin position="26"/>
        <end position="55"/>
    </location>
</feature>
<gene>
    <name evidence="2" type="ORF">DFH07DRAFT_777107</name>
</gene>
<keyword evidence="3" id="KW-1185">Reference proteome</keyword>